<dbReference type="PANTHER" id="PTHR42891:SF1">
    <property type="entry name" value="D-GLYCERO-BETA-D-MANNO-HEPTOSE-1,7-BISPHOSPHATE 7-PHOSPHATASE"/>
    <property type="match status" value="1"/>
</dbReference>
<dbReference type="InterPro" id="IPR036412">
    <property type="entry name" value="HAD-like_sf"/>
</dbReference>
<organism evidence="8 9">
    <name type="scientific">Spirosoma soli</name>
    <dbReference type="NCBI Taxonomy" id="1770529"/>
    <lineage>
        <taxon>Bacteria</taxon>
        <taxon>Pseudomonadati</taxon>
        <taxon>Bacteroidota</taxon>
        <taxon>Cytophagia</taxon>
        <taxon>Cytophagales</taxon>
        <taxon>Cytophagaceae</taxon>
        <taxon>Spirosoma</taxon>
    </lineage>
</organism>
<dbReference type="EC" id="3.1.3.-" evidence="7"/>
<dbReference type="InterPro" id="IPR023214">
    <property type="entry name" value="HAD_sf"/>
</dbReference>
<proteinExistence type="inferred from homology"/>
<dbReference type="EMBL" id="JBHULN010000002">
    <property type="protein sequence ID" value="MFD2569846.1"/>
    <property type="molecule type" value="Genomic_DNA"/>
</dbReference>
<evidence type="ECO:0000256" key="1">
    <source>
        <dbReference type="ARBA" id="ARBA00004496"/>
    </source>
</evidence>
<comment type="caution">
    <text evidence="8">The sequence shown here is derived from an EMBL/GenBank/DDBJ whole genome shotgun (WGS) entry which is preliminary data.</text>
</comment>
<dbReference type="SUPFAM" id="SSF56784">
    <property type="entry name" value="HAD-like"/>
    <property type="match status" value="1"/>
</dbReference>
<evidence type="ECO:0000256" key="6">
    <source>
        <dbReference type="ARBA" id="ARBA00031828"/>
    </source>
</evidence>
<name>A0ABW5M0J1_9BACT</name>
<comment type="subcellular location">
    <subcellularLocation>
        <location evidence="1 7">Cytoplasm</location>
    </subcellularLocation>
</comment>
<evidence type="ECO:0000256" key="5">
    <source>
        <dbReference type="ARBA" id="ARBA00023277"/>
    </source>
</evidence>
<evidence type="ECO:0000256" key="2">
    <source>
        <dbReference type="ARBA" id="ARBA00022490"/>
    </source>
</evidence>
<dbReference type="NCBIfam" id="TIGR01656">
    <property type="entry name" value="Histidinol-ppas"/>
    <property type="match status" value="1"/>
</dbReference>
<keyword evidence="5 7" id="KW-0119">Carbohydrate metabolism</keyword>
<dbReference type="InterPro" id="IPR004446">
    <property type="entry name" value="Heptose_bisP_phosphatase"/>
</dbReference>
<accession>A0ABW5M0J1</accession>
<keyword evidence="9" id="KW-1185">Reference proteome</keyword>
<dbReference type="Pfam" id="PF13242">
    <property type="entry name" value="Hydrolase_like"/>
    <property type="match status" value="1"/>
</dbReference>
<evidence type="ECO:0000256" key="3">
    <source>
        <dbReference type="ARBA" id="ARBA00022723"/>
    </source>
</evidence>
<evidence type="ECO:0000313" key="8">
    <source>
        <dbReference type="EMBL" id="MFD2569846.1"/>
    </source>
</evidence>
<dbReference type="PIRSF" id="PIRSF004682">
    <property type="entry name" value="GmhB"/>
    <property type="match status" value="1"/>
</dbReference>
<dbReference type="RefSeq" id="WP_381519568.1">
    <property type="nucleotide sequence ID" value="NZ_JBHULN010000002.1"/>
</dbReference>
<dbReference type="Proteomes" id="UP001597469">
    <property type="component" value="Unassembled WGS sequence"/>
</dbReference>
<reference evidence="9" key="1">
    <citation type="journal article" date="2019" name="Int. J. Syst. Evol. Microbiol.">
        <title>The Global Catalogue of Microorganisms (GCM) 10K type strain sequencing project: providing services to taxonomists for standard genome sequencing and annotation.</title>
        <authorList>
            <consortium name="The Broad Institute Genomics Platform"/>
            <consortium name="The Broad Institute Genome Sequencing Center for Infectious Disease"/>
            <person name="Wu L."/>
            <person name="Ma J."/>
        </authorList>
    </citation>
    <scope>NUCLEOTIDE SEQUENCE [LARGE SCALE GENOMIC DNA]</scope>
    <source>
        <strain evidence="9">KCTC 42805</strain>
    </source>
</reference>
<keyword evidence="2 7" id="KW-0963">Cytoplasm</keyword>
<keyword evidence="3" id="KW-0479">Metal-binding</keyword>
<gene>
    <name evidence="8" type="ORF">ACFSUS_04325</name>
</gene>
<keyword evidence="4 7" id="KW-0378">Hydrolase</keyword>
<dbReference type="NCBIfam" id="TIGR01662">
    <property type="entry name" value="HAD-SF-IIIA"/>
    <property type="match status" value="1"/>
</dbReference>
<comment type="similarity">
    <text evidence="7">Belongs to the gmhB family.</text>
</comment>
<sequence>MQPAIFLDKDGTLIPDIPYNVDPDLITLYPETGLALQRLKQAGFKLVVVSNQAGVARGYFRENQLPAVYDRMNQLLEPFSVTLDGFEYCPNHPQGTVEGYVIDCNRRKPKPGMLLDAAQTYDIDLPASWMIGDILNDVEAGNRAGCRTILVDRGNETEWQTGPYRTPTAIVNNLEEAVNTIVEYKSTTRLERHSTSKRLLSH</sequence>
<dbReference type="InterPro" id="IPR006543">
    <property type="entry name" value="Histidinol-phos"/>
</dbReference>
<dbReference type="Gene3D" id="3.40.50.1000">
    <property type="entry name" value="HAD superfamily/HAD-like"/>
    <property type="match status" value="1"/>
</dbReference>
<evidence type="ECO:0000313" key="9">
    <source>
        <dbReference type="Proteomes" id="UP001597469"/>
    </source>
</evidence>
<dbReference type="PANTHER" id="PTHR42891">
    <property type="entry name" value="D-GLYCERO-BETA-D-MANNO-HEPTOSE-1,7-BISPHOSPHATE 7-PHOSPHATASE"/>
    <property type="match status" value="1"/>
</dbReference>
<evidence type="ECO:0000256" key="7">
    <source>
        <dbReference type="PIRNR" id="PIRNR004682"/>
    </source>
</evidence>
<evidence type="ECO:0000256" key="4">
    <source>
        <dbReference type="ARBA" id="ARBA00022801"/>
    </source>
</evidence>
<dbReference type="CDD" id="cd07503">
    <property type="entry name" value="HAD_HisB-N"/>
    <property type="match status" value="1"/>
</dbReference>
<protein>
    <recommendedName>
        <fullName evidence="6 7">D,D-heptose 1,7-bisphosphate phosphatase</fullName>
        <ecNumber evidence="7">3.1.3.-</ecNumber>
    </recommendedName>
</protein>
<dbReference type="InterPro" id="IPR006549">
    <property type="entry name" value="HAD-SF_hydro_IIIA"/>
</dbReference>